<sequence length="377" mass="41236">MAFTGRATYSNPTAIAEDVSDIITMISPFETPLLDYLGDSVRPATNVLHEWLEESLAPPSIINSTAITSDTANTTFRINGTGDSIQTGDLLRITGNSSLTYEEVMQVTATATNSITVLRGVGSVGPSSLAPGGTVELISNATIEGADVSGDISQNRTRNYNWVQIYRKSVEVSDTEQAVSQLGDISNEYDHQLRNRTREILRDLEKNLILGVDAGNSFASASTYRTMKGIWRYITTNQQSAATFSESFLNAVVIKSAWDNGAQDLDFIVADANLKREIDNLADSRIRQTMDDETYKSEITLYESSYGRQQILPPNRWMPTNSLMVLASDRINVLPLDGMSFQQKPLATTGLATNGVVFGEYTAEVRNESGLARANLT</sequence>
<reference evidence="1" key="1">
    <citation type="submission" date="2018-05" db="EMBL/GenBank/DDBJ databases">
        <authorList>
            <person name="Lanie J.A."/>
            <person name="Ng W.-L."/>
            <person name="Kazmierczak K.M."/>
            <person name="Andrzejewski T.M."/>
            <person name="Davidsen T.M."/>
            <person name="Wayne K.J."/>
            <person name="Tettelin H."/>
            <person name="Glass J.I."/>
            <person name="Rusch D."/>
            <person name="Podicherti R."/>
            <person name="Tsui H.-C.T."/>
            <person name="Winkler M.E."/>
        </authorList>
    </citation>
    <scope>NUCLEOTIDE SEQUENCE</scope>
</reference>
<dbReference type="AlphaFoldDB" id="A0A382CIG0"/>
<organism evidence="1">
    <name type="scientific">marine metagenome</name>
    <dbReference type="NCBI Taxonomy" id="408172"/>
    <lineage>
        <taxon>unclassified sequences</taxon>
        <taxon>metagenomes</taxon>
        <taxon>ecological metagenomes</taxon>
    </lineage>
</organism>
<dbReference type="InterPro" id="IPR035198">
    <property type="entry name" value="SU10_MCP"/>
</dbReference>
<proteinExistence type="predicted"/>
<dbReference type="EMBL" id="UINC01034385">
    <property type="protein sequence ID" value="SVB25143.1"/>
    <property type="molecule type" value="Genomic_DNA"/>
</dbReference>
<gene>
    <name evidence="1" type="ORF">METZ01_LOCUS177997</name>
</gene>
<dbReference type="Pfam" id="PF17236">
    <property type="entry name" value="SU10_MCP"/>
    <property type="match status" value="1"/>
</dbReference>
<protein>
    <submittedName>
        <fullName evidence="1">Uncharacterized protein</fullName>
    </submittedName>
</protein>
<name>A0A382CIG0_9ZZZZ</name>
<evidence type="ECO:0000313" key="1">
    <source>
        <dbReference type="EMBL" id="SVB25143.1"/>
    </source>
</evidence>
<accession>A0A382CIG0</accession>